<sequence length="220" mass="24050">MASTIGHGRREMEIEELGRCGKNRRTSPAIYRQREAVVMGDFRGEGKGEHGANGLKKEETAPVVACDWSATAALTRGGHGMVARRQLMNTARRRWRRDLAATARQWLGVGGKLTVAAACACTTPEQQRRRREGAPVFRWPGGGNVGGETCSRATRIQESGRPAKETREEAGTARGKAYLRRQGEVAVVAYFGRVKEGASRGMDLPRRGKVGGARIWFGML</sequence>
<accession>A0A0D3EP66</accession>
<keyword evidence="2" id="KW-1185">Reference proteome</keyword>
<evidence type="ECO:0000313" key="2">
    <source>
        <dbReference type="Proteomes" id="UP000026960"/>
    </source>
</evidence>
<reference evidence="1" key="2">
    <citation type="submission" date="2015-03" db="UniProtKB">
        <authorList>
            <consortium name="EnsemblPlants"/>
        </authorList>
    </citation>
    <scope>IDENTIFICATION</scope>
</reference>
<evidence type="ECO:0000313" key="1">
    <source>
        <dbReference type="EnsemblPlants" id="OBART01G16690.1"/>
    </source>
</evidence>
<dbReference type="EnsemblPlants" id="OBART01G16690.1">
    <property type="protein sequence ID" value="OBART01G16690.1"/>
    <property type="gene ID" value="OBART01G16690"/>
</dbReference>
<protein>
    <submittedName>
        <fullName evidence="1">Uncharacterized protein</fullName>
    </submittedName>
</protein>
<name>A0A0D3EP66_9ORYZ</name>
<dbReference type="Proteomes" id="UP000026960">
    <property type="component" value="Chromosome 1"/>
</dbReference>
<dbReference type="PaxDb" id="65489-OBART01G16690.1"/>
<dbReference type="HOGENOM" id="CLU_1257764_0_0_1"/>
<dbReference type="AlphaFoldDB" id="A0A0D3EP66"/>
<proteinExistence type="predicted"/>
<reference evidence="1" key="1">
    <citation type="journal article" date="2009" name="Rice">
        <title>De Novo Next Generation Sequencing of Plant Genomes.</title>
        <authorList>
            <person name="Rounsley S."/>
            <person name="Marri P.R."/>
            <person name="Yu Y."/>
            <person name="He R."/>
            <person name="Sisneros N."/>
            <person name="Goicoechea J.L."/>
            <person name="Lee S.J."/>
            <person name="Angelova A."/>
            <person name="Kudrna D."/>
            <person name="Luo M."/>
            <person name="Affourtit J."/>
            <person name="Desany B."/>
            <person name="Knight J."/>
            <person name="Niazi F."/>
            <person name="Egholm M."/>
            <person name="Wing R.A."/>
        </authorList>
    </citation>
    <scope>NUCLEOTIDE SEQUENCE [LARGE SCALE GENOMIC DNA]</scope>
    <source>
        <strain evidence="1">cv. IRGC 105608</strain>
    </source>
</reference>
<organism evidence="1">
    <name type="scientific">Oryza barthii</name>
    <dbReference type="NCBI Taxonomy" id="65489"/>
    <lineage>
        <taxon>Eukaryota</taxon>
        <taxon>Viridiplantae</taxon>
        <taxon>Streptophyta</taxon>
        <taxon>Embryophyta</taxon>
        <taxon>Tracheophyta</taxon>
        <taxon>Spermatophyta</taxon>
        <taxon>Magnoliopsida</taxon>
        <taxon>Liliopsida</taxon>
        <taxon>Poales</taxon>
        <taxon>Poaceae</taxon>
        <taxon>BOP clade</taxon>
        <taxon>Oryzoideae</taxon>
        <taxon>Oryzeae</taxon>
        <taxon>Oryzinae</taxon>
        <taxon>Oryza</taxon>
    </lineage>
</organism>
<dbReference type="Gramene" id="OBART01G16690.1">
    <property type="protein sequence ID" value="OBART01G16690.1"/>
    <property type="gene ID" value="OBART01G16690"/>
</dbReference>